<dbReference type="Pfam" id="PF22939">
    <property type="entry name" value="WHD_GPIID"/>
    <property type="match status" value="1"/>
</dbReference>
<dbReference type="PANTHER" id="PTHR46082:SF11">
    <property type="entry name" value="AAA+ ATPASE DOMAIN-CONTAINING PROTEIN-RELATED"/>
    <property type="match status" value="1"/>
</dbReference>
<dbReference type="Proteomes" id="UP000750711">
    <property type="component" value="Unassembled WGS sequence"/>
</dbReference>
<dbReference type="EMBL" id="JAGHQM010000014">
    <property type="protein sequence ID" value="KAH0566353.1"/>
    <property type="molecule type" value="Genomic_DNA"/>
</dbReference>
<accession>A0A9P8RTR6</accession>
<evidence type="ECO:0000259" key="4">
    <source>
        <dbReference type="Pfam" id="PF24883"/>
    </source>
</evidence>
<feature type="region of interest" description="Disordered" evidence="2">
    <location>
        <begin position="1458"/>
        <end position="1483"/>
    </location>
</feature>
<dbReference type="Pfam" id="PF24883">
    <property type="entry name" value="NPHP3_N"/>
    <property type="match status" value="1"/>
</dbReference>
<evidence type="ECO:0000256" key="2">
    <source>
        <dbReference type="SAM" id="MobiDB-lite"/>
    </source>
</evidence>
<feature type="domain" description="GPI inositol-deacylase winged helix" evidence="3">
    <location>
        <begin position="535"/>
        <end position="622"/>
    </location>
</feature>
<keyword evidence="1" id="KW-0677">Repeat</keyword>
<dbReference type="PRINTS" id="PR00381">
    <property type="entry name" value="KINESINLIGHT"/>
</dbReference>
<gene>
    <name evidence="5" type="ORF">GP486_000259</name>
</gene>
<dbReference type="Gene3D" id="1.25.40.10">
    <property type="entry name" value="Tetratricopeptide repeat domain"/>
    <property type="match status" value="4"/>
</dbReference>
<dbReference type="Pfam" id="PF13374">
    <property type="entry name" value="TPR_10"/>
    <property type="match status" value="6"/>
</dbReference>
<evidence type="ECO:0000256" key="1">
    <source>
        <dbReference type="ARBA" id="ARBA00022737"/>
    </source>
</evidence>
<protein>
    <recommendedName>
        <fullName evidence="7">NACHT domain-containing protein</fullName>
    </recommendedName>
</protein>
<dbReference type="InterPro" id="IPR054471">
    <property type="entry name" value="GPIID_WHD"/>
</dbReference>
<dbReference type="Gene3D" id="3.40.50.300">
    <property type="entry name" value="P-loop containing nucleotide triphosphate hydrolases"/>
    <property type="match status" value="1"/>
</dbReference>
<dbReference type="InterPro" id="IPR011990">
    <property type="entry name" value="TPR-like_helical_dom_sf"/>
</dbReference>
<evidence type="ECO:0000313" key="6">
    <source>
        <dbReference type="Proteomes" id="UP000750711"/>
    </source>
</evidence>
<evidence type="ECO:0000313" key="5">
    <source>
        <dbReference type="EMBL" id="KAH0566353.1"/>
    </source>
</evidence>
<keyword evidence="6" id="KW-1185">Reference proteome</keyword>
<evidence type="ECO:0008006" key="7">
    <source>
        <dbReference type="Google" id="ProtNLM"/>
    </source>
</evidence>
<dbReference type="InterPro" id="IPR019734">
    <property type="entry name" value="TPR_rpt"/>
</dbReference>
<dbReference type="SUPFAM" id="SSF52540">
    <property type="entry name" value="P-loop containing nucleoside triphosphate hydrolases"/>
    <property type="match status" value="1"/>
</dbReference>
<dbReference type="SMART" id="SM00028">
    <property type="entry name" value="TPR"/>
    <property type="match status" value="8"/>
</dbReference>
<evidence type="ECO:0000259" key="3">
    <source>
        <dbReference type="Pfam" id="PF22939"/>
    </source>
</evidence>
<organism evidence="5 6">
    <name type="scientific">Trichoglossum hirsutum</name>
    <dbReference type="NCBI Taxonomy" id="265104"/>
    <lineage>
        <taxon>Eukaryota</taxon>
        <taxon>Fungi</taxon>
        <taxon>Dikarya</taxon>
        <taxon>Ascomycota</taxon>
        <taxon>Pezizomycotina</taxon>
        <taxon>Geoglossomycetes</taxon>
        <taxon>Geoglossales</taxon>
        <taxon>Geoglossaceae</taxon>
        <taxon>Trichoglossum</taxon>
    </lineage>
</organism>
<dbReference type="InterPro" id="IPR027417">
    <property type="entry name" value="P-loop_NTPase"/>
</dbReference>
<dbReference type="PANTHER" id="PTHR46082">
    <property type="entry name" value="ATP/GTP-BINDING PROTEIN-RELATED"/>
    <property type="match status" value="1"/>
</dbReference>
<feature type="compositionally biased region" description="Basic and acidic residues" evidence="2">
    <location>
        <begin position="1459"/>
        <end position="1471"/>
    </location>
</feature>
<reference evidence="5" key="1">
    <citation type="submission" date="2021-03" db="EMBL/GenBank/DDBJ databases">
        <title>Comparative genomics and phylogenomic investigation of the class Geoglossomycetes provide insights into ecological specialization and systematics.</title>
        <authorList>
            <person name="Melie T."/>
            <person name="Pirro S."/>
            <person name="Miller A.N."/>
            <person name="Quandt A."/>
        </authorList>
    </citation>
    <scope>NUCLEOTIDE SEQUENCE</scope>
    <source>
        <strain evidence="5">CAQ_001_2017</strain>
    </source>
</reference>
<dbReference type="SUPFAM" id="SSF48452">
    <property type="entry name" value="TPR-like"/>
    <property type="match status" value="6"/>
</dbReference>
<feature type="domain" description="Nephrocystin 3-like N-terminal" evidence="4">
    <location>
        <begin position="248"/>
        <end position="416"/>
    </location>
</feature>
<comment type="caution">
    <text evidence="5">The sequence shown here is derived from an EMBL/GenBank/DDBJ whole genome shotgun (WGS) entry which is preliminary data.</text>
</comment>
<name>A0A9P8RTR6_9PEZI</name>
<proteinExistence type="predicted"/>
<sequence>MSVWEEARDRYKETLNPAQQEKFEEAFTGATSYTEVIAAVESAGHTASHKFSSRFRRVLQPLQELAPVFDVVSNINTSIGCSIWDVIETLTSTMQRCNIIERMHESPIIRSVLQNFYFDLIDFCARCIKYYSRPKIGESSTQFLFLDVEIPDTMQSSDKQLLVSAVNGLRAAFKPFDVEAKDVISNINRHASEIDNTSAVVEMEEAGMFRKSQTQKDLQDRERTIRIWLKPVSFKDEQGRRQRERIHGTNDWFFRHTSFKNWADLTSTADKPRLLWAHGKPGCGKSILASSVVHRLQDLGLRPIYFFSNSKLGTAAGSGPIELVRTFLFQLLDADSQLVSQLFPIYSKSTSDEASSFDALWGVFRSWCAKRSEPIFFVVDALDEALDRYEQPDDLLTAITGVLRSCGVVRICVMSRPSSKIANHFLSDTKNASFVSQVAIGENQVRADIMAYIVTKVEMCPKLKLWMTQSDIDALCARTEGMFLWARLMIDELSKATSRNSFHAKLNQAPKGLDEVYGMITSRLLETLNKDQLGLCRKILKWATTVRTPLTVSQIVVASAIREGDKHLDDGNLPLNPREEILTVCAPLVEILENDTVRIVHLSLKEFLHGPPTKDRQAAFALSAHSVNADLGITLLTLLSFDEFCDTTLSRIIGDGASGEMGSLRASQLLLYGLRFWYLHCIGSGTVEKAHRLLQHTLDYLTSDRSLLWMEGLAYYEDDTSCICIENRLLEWGRRFDVGSRGTLRRGVVHRLADRRFTYLKRNLGSSHPNTLMAMSNLAVTYGAQGRWSDAEPLQVEVLERRKKVFGEAHPNTLRTMARLAITYGFQEKWSEAEVLGVEAFEGCKKVLGETHPDTLWTMANLAVAYQGSGKWSDAEVLGVKAVECCKKVLGQSHSDTRAAMANLAIVYRNQGRWNDAEVLGVEALEAYKEALGQAHPDTLWAMKNLAIIYWSQGRWSDAEVLGVGALEGYKKVLGETHPDTLWAMVSLAVTYQGLGRWSDAEVLGVEALEGCKKVFGQTHPITLKAMASLAMAYGNQGRWNDAEMLGLEALDSYRKVLGQTHPNTLWAMASLAMTYGTQGRWSDAEVLGVETLQGCEKVLGQAHPDTIRAIVNLAVTYRNQGRWSDAEVLGVKALGAYKGALGQAHPNTLWVMNNLAVTYWSQGRFSDAVVLGVGALEGYKKVLGKAHPDTLWAMVSLAVTYQGLGRWSDAEVLGAEALEGCKKVLGQTHPITLKAMVNLSVAYGNQGRWNNAEILGLEALEGYRKAHWQDHPNILWAMANLAATYENQRRWSDAEVLQVEVLERRKKVLGETHPFTLTTMIELARTYWGLGRWTDAEVLVVEALEGCKEVLGQAHPITLKAMVNLSVAYGNRGRWNDAEILGLEALESYRKVLGQDHPNTLWAMANLAVTYEYQRRWSDAEVLQVEVLERRRKVYGETHPSTLSIMAGLAATYRNQGRQKETDSLEEELKKFRHQSSSPLPQ</sequence>
<dbReference type="InterPro" id="IPR056884">
    <property type="entry name" value="NPHP3-like_N"/>
</dbReference>
<dbReference type="Pfam" id="PF13424">
    <property type="entry name" value="TPR_12"/>
    <property type="match status" value="5"/>
</dbReference>
<dbReference type="InterPro" id="IPR053137">
    <property type="entry name" value="NLR-like"/>
</dbReference>